<gene>
    <name evidence="1" type="ORF">TUM19329_36810</name>
</gene>
<keyword evidence="1" id="KW-0614">Plasmid</keyword>
<evidence type="ECO:0000313" key="2">
    <source>
        <dbReference type="Proteomes" id="UP000502894"/>
    </source>
</evidence>
<dbReference type="RefSeq" id="WP_197933228.1">
    <property type="nucleotide sequence ID" value="NZ_AP022840.1"/>
</dbReference>
<proteinExistence type="predicted"/>
<evidence type="ECO:0000313" key="1">
    <source>
        <dbReference type="EMBL" id="BCA97320.1"/>
    </source>
</evidence>
<dbReference type="Proteomes" id="UP000502894">
    <property type="component" value="Plasmid pTUM19329-1"/>
</dbReference>
<name>A0A6F8TAY7_9GAMM</name>
<geneLocation type="plasmid" evidence="1 2">
    <name>pTUM19329-1</name>
</geneLocation>
<dbReference type="KEGG" id="lant:TUM19329_36810"/>
<dbReference type="AlphaFoldDB" id="A0A6F8TAY7"/>
<keyword evidence="2" id="KW-1185">Reference proteome</keyword>
<dbReference type="EMBL" id="AP022840">
    <property type="protein sequence ID" value="BCA97320.1"/>
    <property type="molecule type" value="Genomic_DNA"/>
</dbReference>
<protein>
    <submittedName>
        <fullName evidence="1">Uncharacterized protein</fullName>
    </submittedName>
</protein>
<accession>A0A6F8TAY7</accession>
<sequence length="93" mass="10860">MKWIKMIFKPFILFCKIIAEPNPNYRSRYSHNKTNNDTEINPVTGLPMIGNLDSLGNSFGTSASDRHSNWHSDYHRPIQTYTSSYDPFSNRYL</sequence>
<reference evidence="1" key="1">
    <citation type="journal article" date="2020" name="Microbiol. Resour. Announc.">
        <title>Complete Genome Sequence of Novel Psychrotolerant Legionella Strain TUM19329, Isolated from Antarctic Lake Sediment.</title>
        <authorList>
            <person name="Shimada S."/>
            <person name="Nakai R."/>
            <person name="Aoki K."/>
            <person name="Shimoeda N."/>
            <person name="Ohno G."/>
            <person name="Miyazaki Y."/>
            <person name="Kudoh S."/>
            <person name="Imura S."/>
            <person name="Watanabe K."/>
            <person name="Ishii Y."/>
            <person name="Tateda K."/>
        </authorList>
    </citation>
    <scope>NUCLEOTIDE SEQUENCE [LARGE SCALE GENOMIC DNA]</scope>
    <source>
        <strain evidence="1">TUM19329</strain>
        <plasmid evidence="1">pTUM19329-1</plasmid>
    </source>
</reference>
<organism evidence="1 2">
    <name type="scientific">Legionella antarctica</name>
    <dbReference type="NCBI Taxonomy" id="2708020"/>
    <lineage>
        <taxon>Bacteria</taxon>
        <taxon>Pseudomonadati</taxon>
        <taxon>Pseudomonadota</taxon>
        <taxon>Gammaproteobacteria</taxon>
        <taxon>Legionellales</taxon>
        <taxon>Legionellaceae</taxon>
        <taxon>Legionella</taxon>
    </lineage>
</organism>